<name>A0ABV3Z8P1_9BACT</name>
<dbReference type="InterPro" id="IPR018485">
    <property type="entry name" value="FGGY_C"/>
</dbReference>
<dbReference type="InterPro" id="IPR000577">
    <property type="entry name" value="Carb_kinase_FGGY"/>
</dbReference>
<dbReference type="RefSeq" id="WP_369327289.1">
    <property type="nucleotide sequence ID" value="NZ_JAULBC010000001.1"/>
</dbReference>
<dbReference type="Pfam" id="PF00370">
    <property type="entry name" value="FGGY_N"/>
    <property type="match status" value="1"/>
</dbReference>
<keyword evidence="8" id="KW-1185">Reference proteome</keyword>
<gene>
    <name evidence="7" type="ORF">QTN47_00250</name>
</gene>
<protein>
    <submittedName>
        <fullName evidence="7">Gluconokinase</fullName>
        <ecNumber evidence="7">2.7.1.12</ecNumber>
    </submittedName>
</protein>
<feature type="domain" description="Carbohydrate kinase FGGY N-terminal" evidence="5">
    <location>
        <begin position="4"/>
        <end position="245"/>
    </location>
</feature>
<dbReference type="PANTHER" id="PTHR43095">
    <property type="entry name" value="SUGAR KINASE"/>
    <property type="match status" value="1"/>
</dbReference>
<dbReference type="InterPro" id="IPR018484">
    <property type="entry name" value="FGGY_N"/>
</dbReference>
<dbReference type="PIRSF" id="PIRSF000538">
    <property type="entry name" value="GlpK"/>
    <property type="match status" value="1"/>
</dbReference>
<evidence type="ECO:0000313" key="7">
    <source>
        <dbReference type="EMBL" id="MEX6685900.1"/>
    </source>
</evidence>
<dbReference type="InterPro" id="IPR043129">
    <property type="entry name" value="ATPase_NBD"/>
</dbReference>
<comment type="similarity">
    <text evidence="1 4">Belongs to the FGGY kinase family.</text>
</comment>
<evidence type="ECO:0000256" key="2">
    <source>
        <dbReference type="ARBA" id="ARBA00022679"/>
    </source>
</evidence>
<dbReference type="EC" id="2.7.1.12" evidence="7"/>
<evidence type="ECO:0000313" key="8">
    <source>
        <dbReference type="Proteomes" id="UP001560573"/>
    </source>
</evidence>
<dbReference type="PROSITE" id="PS00933">
    <property type="entry name" value="FGGY_KINASES_1"/>
    <property type="match status" value="1"/>
</dbReference>
<evidence type="ECO:0000259" key="6">
    <source>
        <dbReference type="Pfam" id="PF02782"/>
    </source>
</evidence>
<dbReference type="EMBL" id="JAULBC010000001">
    <property type="protein sequence ID" value="MEX6685900.1"/>
    <property type="molecule type" value="Genomic_DNA"/>
</dbReference>
<dbReference type="SUPFAM" id="SSF53067">
    <property type="entry name" value="Actin-like ATPase domain"/>
    <property type="match status" value="2"/>
</dbReference>
<dbReference type="InterPro" id="IPR018483">
    <property type="entry name" value="Carb_kinase_FGGY_CS"/>
</dbReference>
<comment type="caution">
    <text evidence="7">The sequence shown here is derived from an EMBL/GenBank/DDBJ whole genome shotgun (WGS) entry which is preliminary data.</text>
</comment>
<dbReference type="PANTHER" id="PTHR43095:SF2">
    <property type="entry name" value="GLUCONOKINASE"/>
    <property type="match status" value="1"/>
</dbReference>
<accession>A0ABV3Z8P1</accession>
<dbReference type="CDD" id="cd07770">
    <property type="entry name" value="ASKHA_NBD_FGGY_GntK"/>
    <property type="match status" value="1"/>
</dbReference>
<organism evidence="7 8">
    <name type="scientific">Danxiaibacter flavus</name>
    <dbReference type="NCBI Taxonomy" id="3049108"/>
    <lineage>
        <taxon>Bacteria</taxon>
        <taxon>Pseudomonadati</taxon>
        <taxon>Bacteroidota</taxon>
        <taxon>Chitinophagia</taxon>
        <taxon>Chitinophagales</taxon>
        <taxon>Chitinophagaceae</taxon>
        <taxon>Danxiaibacter</taxon>
    </lineage>
</organism>
<reference evidence="7 8" key="1">
    <citation type="submission" date="2023-07" db="EMBL/GenBank/DDBJ databases">
        <authorList>
            <person name="Lian W.-H."/>
        </authorList>
    </citation>
    <scope>NUCLEOTIDE SEQUENCE [LARGE SCALE GENOMIC DNA]</scope>
    <source>
        <strain evidence="7 8">SYSU DXS3180</strain>
    </source>
</reference>
<dbReference type="PROSITE" id="PS00445">
    <property type="entry name" value="FGGY_KINASES_2"/>
    <property type="match status" value="1"/>
</dbReference>
<sequence>MQHILAIDIGTTHCKAIITDIKGAIVSASQRPCVSITTLPGQHEQDPVLMFDNVAGLMQEAFSSLKNKSLTCVSFSCAMHGLMAVDADGIPLTNIITWADTRSNQYAEQLLANNNAFEIYRDTGTPIHAMSPLCKIMWLKNEHAEVFNKTHKFISFKEYIFYQLFGKFIIDYSLASATGLFNIREKKWNETSLSYAGISSAQLSSPVQVTHTEKSMLPEMVEKLGINNGTPFVIGGSDGCLANLGCGAIHPNELALTIGTSGAIRLVTPTPYTFEINTVFNYLLTDKLYVVGGPTNNGGNVLQWFIEHVMKKKPDSGSFDEVLALAAGVSAGADGLLFLPYLYGERAPIWNATARGCFIGLNASHTIEHMARAVVEGICLGLFDIFNSMQGLKESVDVIYASGGFTRSTFWLQMIADVFGKRVVLNDVADASAMGAAMVGMVSAGILKDVEEGKAMVKEGEVYMADPCKHKKYLKAYAIYHRLYNKLKTEMEALNDAD</sequence>
<evidence type="ECO:0000256" key="4">
    <source>
        <dbReference type="RuleBase" id="RU003733"/>
    </source>
</evidence>
<evidence type="ECO:0000256" key="1">
    <source>
        <dbReference type="ARBA" id="ARBA00009156"/>
    </source>
</evidence>
<dbReference type="GO" id="GO:0046316">
    <property type="term" value="F:gluconokinase activity"/>
    <property type="evidence" value="ECO:0007669"/>
    <property type="project" value="UniProtKB-EC"/>
</dbReference>
<proteinExistence type="inferred from homology"/>
<dbReference type="Pfam" id="PF02782">
    <property type="entry name" value="FGGY_C"/>
    <property type="match status" value="1"/>
</dbReference>
<keyword evidence="3 4" id="KW-0418">Kinase</keyword>
<dbReference type="InterPro" id="IPR050406">
    <property type="entry name" value="FGGY_Carb_Kinase"/>
</dbReference>
<evidence type="ECO:0000259" key="5">
    <source>
        <dbReference type="Pfam" id="PF00370"/>
    </source>
</evidence>
<evidence type="ECO:0000256" key="3">
    <source>
        <dbReference type="ARBA" id="ARBA00022777"/>
    </source>
</evidence>
<keyword evidence="2 4" id="KW-0808">Transferase</keyword>
<dbReference type="Proteomes" id="UP001560573">
    <property type="component" value="Unassembled WGS sequence"/>
</dbReference>
<dbReference type="Gene3D" id="3.30.420.40">
    <property type="match status" value="2"/>
</dbReference>
<feature type="domain" description="Carbohydrate kinase FGGY C-terminal" evidence="6">
    <location>
        <begin position="255"/>
        <end position="444"/>
    </location>
</feature>